<keyword evidence="1" id="KW-0812">Transmembrane</keyword>
<sequence>MINQRILATCPMQSIPEPVEFNQKDPRCCSSRNCSLKLECKANRHSNSENFYYQSPELGLEAMTHPNVVDMKSELKDMPWVASHLAFFISGIPINEASNLIGQPNLKFNVNGYEVETELVRQDENNLWKNSYESWEKKKATKNYHSTYLVPFLGVTNGKVQARRLIRNGRIQLGFEPYPLRAAPTPISYQIWQQAVQSIELEVAIRPSLHDLDQQVLAGLLLMILLYLALFPFDSDSKHLAHNISF</sequence>
<accession>A0AAN9KFS5</accession>
<proteinExistence type="predicted"/>
<dbReference type="AlphaFoldDB" id="A0AAN9KFS5"/>
<feature type="transmembrane region" description="Helical" evidence="1">
    <location>
        <begin position="216"/>
        <end position="233"/>
    </location>
</feature>
<protein>
    <submittedName>
        <fullName evidence="2">Uncharacterized protein</fullName>
    </submittedName>
</protein>
<evidence type="ECO:0000313" key="2">
    <source>
        <dbReference type="EMBL" id="KAK7316021.1"/>
    </source>
</evidence>
<gene>
    <name evidence="2" type="ORF">VNO77_34639</name>
</gene>
<dbReference type="Proteomes" id="UP001367508">
    <property type="component" value="Unassembled WGS sequence"/>
</dbReference>
<keyword evidence="1" id="KW-0472">Membrane</keyword>
<keyword evidence="1" id="KW-1133">Transmembrane helix</keyword>
<keyword evidence="3" id="KW-1185">Reference proteome</keyword>
<reference evidence="2 3" key="1">
    <citation type="submission" date="2024-01" db="EMBL/GenBank/DDBJ databases">
        <title>The genomes of 5 underutilized Papilionoideae crops provide insights into root nodulation and disease resistanc.</title>
        <authorList>
            <person name="Jiang F."/>
        </authorList>
    </citation>
    <scope>NUCLEOTIDE SEQUENCE [LARGE SCALE GENOMIC DNA]</scope>
    <source>
        <strain evidence="2">LVBAO_FW01</strain>
        <tissue evidence="2">Leaves</tissue>
    </source>
</reference>
<dbReference type="EMBL" id="JAYMYQ010000008">
    <property type="protein sequence ID" value="KAK7316021.1"/>
    <property type="molecule type" value="Genomic_DNA"/>
</dbReference>
<evidence type="ECO:0000256" key="1">
    <source>
        <dbReference type="SAM" id="Phobius"/>
    </source>
</evidence>
<name>A0AAN9KFS5_CANGL</name>
<comment type="caution">
    <text evidence="2">The sequence shown here is derived from an EMBL/GenBank/DDBJ whole genome shotgun (WGS) entry which is preliminary data.</text>
</comment>
<organism evidence="2 3">
    <name type="scientific">Canavalia gladiata</name>
    <name type="common">Sword bean</name>
    <name type="synonym">Dolichos gladiatus</name>
    <dbReference type="NCBI Taxonomy" id="3824"/>
    <lineage>
        <taxon>Eukaryota</taxon>
        <taxon>Viridiplantae</taxon>
        <taxon>Streptophyta</taxon>
        <taxon>Embryophyta</taxon>
        <taxon>Tracheophyta</taxon>
        <taxon>Spermatophyta</taxon>
        <taxon>Magnoliopsida</taxon>
        <taxon>eudicotyledons</taxon>
        <taxon>Gunneridae</taxon>
        <taxon>Pentapetalae</taxon>
        <taxon>rosids</taxon>
        <taxon>fabids</taxon>
        <taxon>Fabales</taxon>
        <taxon>Fabaceae</taxon>
        <taxon>Papilionoideae</taxon>
        <taxon>50 kb inversion clade</taxon>
        <taxon>NPAAA clade</taxon>
        <taxon>indigoferoid/millettioid clade</taxon>
        <taxon>Phaseoleae</taxon>
        <taxon>Canavalia</taxon>
    </lineage>
</organism>
<evidence type="ECO:0000313" key="3">
    <source>
        <dbReference type="Proteomes" id="UP001367508"/>
    </source>
</evidence>